<proteinExistence type="predicted"/>
<dbReference type="KEGG" id="mgra:A4G16_07410"/>
<dbReference type="SUPFAM" id="SSF102220">
    <property type="entry name" value="DNA polymerase III psi subunit"/>
    <property type="match status" value="1"/>
</dbReference>
<accession>A0A6G8JJ43</accession>
<sequence length="146" mass="17079">MNRRDLLLNEMGISQWVLTKPQVLKGDAQIRLNENVRLIVVCEEDHQTSRLFSDILLALGLQKSEYQWLNAEQSQRLVFQHSPIIWLIQAEEQAVKIAKNFANSTAWQNTCWQDLTYSAHKRQLWQQMEAYSNHLEKNSDSRNPTG</sequence>
<keyword evidence="1" id="KW-0808">Transferase</keyword>
<dbReference type="RefSeq" id="WP_165889365.1">
    <property type="nucleotide sequence ID" value="NZ_CP015030.1"/>
</dbReference>
<dbReference type="NCBIfam" id="NF005338">
    <property type="entry name" value="PRK06856.1-4"/>
    <property type="match status" value="1"/>
</dbReference>
<evidence type="ECO:0000313" key="3">
    <source>
        <dbReference type="Proteomes" id="UP000501366"/>
    </source>
</evidence>
<dbReference type="GO" id="GO:0008408">
    <property type="term" value="F:3'-5' exonuclease activity"/>
    <property type="evidence" value="ECO:0007669"/>
    <property type="project" value="InterPro"/>
</dbReference>
<dbReference type="Gene3D" id="3.40.50.10220">
    <property type="entry name" value="DNA polymerase III, psi subunit"/>
    <property type="match status" value="1"/>
</dbReference>
<name>A0A6G8JJ43_9PAST</name>
<dbReference type="EMBL" id="CP015030">
    <property type="protein sequence ID" value="QIM67205.1"/>
    <property type="molecule type" value="Genomic_DNA"/>
</dbReference>
<keyword evidence="1" id="KW-0239">DNA-directed DNA polymerase</keyword>
<organism evidence="2 3">
    <name type="scientific">Mannheimia granulomatis</name>
    <dbReference type="NCBI Taxonomy" id="85402"/>
    <lineage>
        <taxon>Bacteria</taxon>
        <taxon>Pseudomonadati</taxon>
        <taxon>Pseudomonadota</taxon>
        <taxon>Gammaproteobacteria</taxon>
        <taxon>Pasteurellales</taxon>
        <taxon>Pasteurellaceae</taxon>
        <taxon>Mannheimia</taxon>
    </lineage>
</organism>
<evidence type="ECO:0000313" key="2">
    <source>
        <dbReference type="EMBL" id="QIM67205.1"/>
    </source>
</evidence>
<reference evidence="2 3" key="1">
    <citation type="submission" date="2016-03" db="EMBL/GenBank/DDBJ databases">
        <authorList>
            <person name="Bojesen A.M."/>
            <person name="Planet P."/>
            <person name="Hansen M.J."/>
        </authorList>
    </citation>
    <scope>NUCLEOTIDE SEQUENCE [LARGE SCALE GENOMIC DNA]</scope>
    <source>
        <strain evidence="2 3">B 234/94</strain>
    </source>
</reference>
<dbReference type="Pfam" id="PF03603">
    <property type="entry name" value="DNA_III_psi"/>
    <property type="match status" value="1"/>
</dbReference>
<dbReference type="AlphaFoldDB" id="A0A6G8JJ43"/>
<dbReference type="GO" id="GO:0006260">
    <property type="term" value="P:DNA replication"/>
    <property type="evidence" value="ECO:0007669"/>
    <property type="project" value="UniProtKB-KW"/>
</dbReference>
<comment type="function">
    <text evidence="1">Part of the beta sliding clamp loading complex, which hydrolyzes ATP to load the beta clamp onto primed DNA to form the DNA replication pre-initiation complex. DNA polymerase III is a complex, multichain enzyme responsible for most of the replicative synthesis in bacteria. This DNA polymerase also exhibits 3' to 5' exonuclease activity.</text>
</comment>
<keyword evidence="1" id="KW-0548">Nucleotidyltransferase</keyword>
<keyword evidence="1" id="KW-0235">DNA replication</keyword>
<gene>
    <name evidence="2" type="ORF">A4G16_07410</name>
</gene>
<dbReference type="PIRSF" id="PIRSF029225">
    <property type="entry name" value="DNA_pol_III_psi"/>
    <property type="match status" value="1"/>
</dbReference>
<protein>
    <recommendedName>
        <fullName evidence="1">DNA polymerase III subunit psi</fullName>
    </recommendedName>
</protein>
<dbReference type="Proteomes" id="UP000501366">
    <property type="component" value="Chromosome"/>
</dbReference>
<dbReference type="GO" id="GO:0003887">
    <property type="term" value="F:DNA-directed DNA polymerase activity"/>
    <property type="evidence" value="ECO:0007669"/>
    <property type="project" value="UniProtKB-KW"/>
</dbReference>
<evidence type="ECO:0000256" key="1">
    <source>
        <dbReference type="PIRNR" id="PIRNR029225"/>
    </source>
</evidence>
<dbReference type="InterPro" id="IPR004615">
    <property type="entry name" value="DNA_pol_III_psi"/>
</dbReference>
<dbReference type="InterPro" id="IPR036654">
    <property type="entry name" value="DNA_pol_III_psi_sf"/>
</dbReference>